<evidence type="ECO:0000313" key="3">
    <source>
        <dbReference type="Proteomes" id="UP000887116"/>
    </source>
</evidence>
<comment type="caution">
    <text evidence="2">The sequence shown here is derived from an EMBL/GenBank/DDBJ whole genome shotgun (WGS) entry which is preliminary data.</text>
</comment>
<feature type="chain" id="PRO_5036483695" evidence="1">
    <location>
        <begin position="22"/>
        <end position="104"/>
    </location>
</feature>
<dbReference type="EMBL" id="BMAO01006632">
    <property type="protein sequence ID" value="GFR10109.1"/>
    <property type="molecule type" value="Genomic_DNA"/>
</dbReference>
<dbReference type="Proteomes" id="UP000887116">
    <property type="component" value="Unassembled WGS sequence"/>
</dbReference>
<protein>
    <submittedName>
        <fullName evidence="2">HTH_48 domain-containing protein</fullName>
    </submittedName>
</protein>
<dbReference type="OrthoDB" id="6759066at2759"/>
<accession>A0A8X6GUB4</accession>
<sequence>MATVFMIVVFAMVGFHEQCPAVRFCFLLGKNETKTLAMLRTAYKDNGTGEKLKCLSFSLLKNGEISIDDKTHSGTPTTARARKHFEEIREIIKENRQRTIEENS</sequence>
<evidence type="ECO:0000313" key="2">
    <source>
        <dbReference type="EMBL" id="GFR10109.1"/>
    </source>
</evidence>
<reference evidence="2" key="1">
    <citation type="submission" date="2020-07" db="EMBL/GenBank/DDBJ databases">
        <title>Multicomponent nature underlies the extraordinary mechanical properties of spider dragline silk.</title>
        <authorList>
            <person name="Kono N."/>
            <person name="Nakamura H."/>
            <person name="Mori M."/>
            <person name="Yoshida Y."/>
            <person name="Ohtoshi R."/>
            <person name="Malay A.D."/>
            <person name="Moran D.A.P."/>
            <person name="Tomita M."/>
            <person name="Numata K."/>
            <person name="Arakawa K."/>
        </authorList>
    </citation>
    <scope>NUCLEOTIDE SEQUENCE</scope>
</reference>
<name>A0A8X6GUB4_TRICU</name>
<organism evidence="2 3">
    <name type="scientific">Trichonephila clavata</name>
    <name type="common">Joro spider</name>
    <name type="synonym">Nephila clavata</name>
    <dbReference type="NCBI Taxonomy" id="2740835"/>
    <lineage>
        <taxon>Eukaryota</taxon>
        <taxon>Metazoa</taxon>
        <taxon>Ecdysozoa</taxon>
        <taxon>Arthropoda</taxon>
        <taxon>Chelicerata</taxon>
        <taxon>Arachnida</taxon>
        <taxon>Araneae</taxon>
        <taxon>Araneomorphae</taxon>
        <taxon>Entelegynae</taxon>
        <taxon>Araneoidea</taxon>
        <taxon>Nephilidae</taxon>
        <taxon>Trichonephila</taxon>
    </lineage>
</organism>
<proteinExistence type="predicted"/>
<evidence type="ECO:0000256" key="1">
    <source>
        <dbReference type="SAM" id="SignalP"/>
    </source>
</evidence>
<gene>
    <name evidence="2" type="primary">B7P43_G04205</name>
    <name evidence="2" type="ORF">TNCT_701251</name>
</gene>
<dbReference type="AlphaFoldDB" id="A0A8X6GUB4"/>
<feature type="signal peptide" evidence="1">
    <location>
        <begin position="1"/>
        <end position="21"/>
    </location>
</feature>
<keyword evidence="3" id="KW-1185">Reference proteome</keyword>
<keyword evidence="1" id="KW-0732">Signal</keyword>